<dbReference type="CDD" id="cd22157">
    <property type="entry name" value="F-box_AtFBW1-like"/>
    <property type="match status" value="1"/>
</dbReference>
<evidence type="ECO:0000259" key="2">
    <source>
        <dbReference type="Pfam" id="PF08268"/>
    </source>
</evidence>
<name>A0A6J5XH07_PRUAR</name>
<dbReference type="InterPro" id="IPR036047">
    <property type="entry name" value="F-box-like_dom_sf"/>
</dbReference>
<dbReference type="EMBL" id="CAEKKB010000006">
    <property type="protein sequence ID" value="CAB4313170.1"/>
    <property type="molecule type" value="Genomic_DNA"/>
</dbReference>
<sequence length="353" mass="40286">MEPVGGPELPSQITCFMILPRLPSKSLMRFKCVCKSWSSLTRDPSFVSAHQNLGCNKNVHLLLTAWDKRPTTQQHFFSLQINQEGSLIPATHLLSLPTPQTTNECLYNAQIINGLVCLYLYNTTVPNQTDPDHPVRIFNPSTRESIALPQALQPASCKAVRIFNPYTRESIALSRAPASRKVYVTYDFGFSPLTNEYKVLQVQELIPALRGEHFMFKIFKLGTSSWRHIEVDCNGLRINPFTSPFHKRSVYVNGAVHWIHGINNVILAFDIGDEKFRAIPLPKDYNCFTHRIDFPIESIVEVDGCVALTGGKELMRLNILRLWVLRDYQNQVWVKETISFPLHWEEAGYPVPF</sequence>
<dbReference type="AlphaFoldDB" id="A0A6J5XH07"/>
<proteinExistence type="predicted"/>
<dbReference type="Pfam" id="PF00646">
    <property type="entry name" value="F-box"/>
    <property type="match status" value="1"/>
</dbReference>
<evidence type="ECO:0000259" key="1">
    <source>
        <dbReference type="Pfam" id="PF00646"/>
    </source>
</evidence>
<dbReference type="NCBIfam" id="TIGR01640">
    <property type="entry name" value="F_box_assoc_1"/>
    <property type="match status" value="1"/>
</dbReference>
<feature type="domain" description="F-box associated beta-propeller type 3" evidence="2">
    <location>
        <begin position="159"/>
        <end position="347"/>
    </location>
</feature>
<evidence type="ECO:0000313" key="3">
    <source>
        <dbReference type="EMBL" id="CAB4313170.1"/>
    </source>
</evidence>
<dbReference type="Pfam" id="PF08268">
    <property type="entry name" value="FBA_3"/>
    <property type="match status" value="1"/>
</dbReference>
<dbReference type="InterPro" id="IPR001810">
    <property type="entry name" value="F-box_dom"/>
</dbReference>
<dbReference type="OrthoDB" id="687122at2759"/>
<feature type="domain" description="F-box" evidence="1">
    <location>
        <begin position="18"/>
        <end position="46"/>
    </location>
</feature>
<reference evidence="4" key="1">
    <citation type="journal article" date="2020" name="Genome Biol.">
        <title>Gamete binning: chromosome-level and haplotype-resolved genome assembly enabled by high-throughput single-cell sequencing of gamete genomes.</title>
        <authorList>
            <person name="Campoy J.A."/>
            <person name="Sun H."/>
            <person name="Goel M."/>
            <person name="Jiao W.-B."/>
            <person name="Folz-Donahue K."/>
            <person name="Wang N."/>
            <person name="Rubio M."/>
            <person name="Liu C."/>
            <person name="Kukat C."/>
            <person name="Ruiz D."/>
            <person name="Huettel B."/>
            <person name="Schneeberger K."/>
        </authorList>
    </citation>
    <scope>NUCLEOTIDE SEQUENCE [LARGE SCALE GENOMIC DNA]</scope>
    <source>
        <strain evidence="4">cv. Rojo Pasion</strain>
    </source>
</reference>
<protein>
    <submittedName>
        <fullName evidence="3">Uncharacterized protein</fullName>
    </submittedName>
</protein>
<keyword evidence="4" id="KW-1185">Reference proteome</keyword>
<organism evidence="3 4">
    <name type="scientific">Prunus armeniaca</name>
    <name type="common">Apricot</name>
    <name type="synonym">Armeniaca vulgaris</name>
    <dbReference type="NCBI Taxonomy" id="36596"/>
    <lineage>
        <taxon>Eukaryota</taxon>
        <taxon>Viridiplantae</taxon>
        <taxon>Streptophyta</taxon>
        <taxon>Embryophyta</taxon>
        <taxon>Tracheophyta</taxon>
        <taxon>Spermatophyta</taxon>
        <taxon>Magnoliopsida</taxon>
        <taxon>eudicotyledons</taxon>
        <taxon>Gunneridae</taxon>
        <taxon>Pentapetalae</taxon>
        <taxon>rosids</taxon>
        <taxon>fabids</taxon>
        <taxon>Rosales</taxon>
        <taxon>Rosaceae</taxon>
        <taxon>Amygdaloideae</taxon>
        <taxon>Amygdaleae</taxon>
        <taxon>Prunus</taxon>
    </lineage>
</organism>
<dbReference type="PANTHER" id="PTHR31111:SF136">
    <property type="entry name" value="F-BOX ASSOCIATED DOMAIN-CONTAINING PROTEIN"/>
    <property type="match status" value="1"/>
</dbReference>
<dbReference type="PANTHER" id="PTHR31111">
    <property type="entry name" value="BNAA05G37150D PROTEIN-RELATED"/>
    <property type="match status" value="1"/>
</dbReference>
<accession>A0A6J5XH07</accession>
<gene>
    <name evidence="3" type="ORF">ORAREDHAP_LOCUS35983</name>
</gene>
<dbReference type="Gene3D" id="1.20.1280.50">
    <property type="match status" value="1"/>
</dbReference>
<dbReference type="InterPro" id="IPR013187">
    <property type="entry name" value="F-box-assoc_dom_typ3"/>
</dbReference>
<evidence type="ECO:0000313" key="4">
    <source>
        <dbReference type="Proteomes" id="UP000507245"/>
    </source>
</evidence>
<dbReference type="Proteomes" id="UP000507245">
    <property type="component" value="Unassembled WGS sequence"/>
</dbReference>
<dbReference type="SUPFAM" id="SSF81383">
    <property type="entry name" value="F-box domain"/>
    <property type="match status" value="1"/>
</dbReference>
<dbReference type="InterPro" id="IPR017451">
    <property type="entry name" value="F-box-assoc_interact_dom"/>
</dbReference>